<name>A0A8T6RCP2_9MICO</name>
<reference evidence="3" key="1">
    <citation type="submission" date="2020-03" db="EMBL/GenBank/DDBJ databases">
        <title>Phycicoccus flavus sp. nov., a novel endophytic actinobacterium isolated from branch of Kandelia candel.</title>
        <authorList>
            <person name="Tuo L."/>
        </authorList>
    </citation>
    <scope>NUCLEOTIDE SEQUENCE</scope>
    <source>
        <strain evidence="3">CMS6Z-2</strain>
    </source>
</reference>
<feature type="compositionally biased region" description="Gly residues" evidence="1">
    <location>
        <begin position="207"/>
        <end position="233"/>
    </location>
</feature>
<feature type="non-terminal residue" evidence="3">
    <location>
        <position position="233"/>
    </location>
</feature>
<organism evidence="3 4">
    <name type="scientific">Phycicoccus flavus</name>
    <dbReference type="NCBI Taxonomy" id="2502783"/>
    <lineage>
        <taxon>Bacteria</taxon>
        <taxon>Bacillati</taxon>
        <taxon>Actinomycetota</taxon>
        <taxon>Actinomycetes</taxon>
        <taxon>Micrococcales</taxon>
        <taxon>Intrasporangiaceae</taxon>
        <taxon>Phycicoccus</taxon>
    </lineage>
</organism>
<dbReference type="EMBL" id="SAYU02000085">
    <property type="protein sequence ID" value="NHA69941.1"/>
    <property type="molecule type" value="Genomic_DNA"/>
</dbReference>
<dbReference type="PANTHER" id="PTHR37938">
    <property type="entry name" value="BLL0215 PROTEIN"/>
    <property type="match status" value="1"/>
</dbReference>
<protein>
    <submittedName>
        <fullName evidence="3">PH domain-containing protein</fullName>
    </submittedName>
</protein>
<evidence type="ECO:0000313" key="4">
    <source>
        <dbReference type="Proteomes" id="UP000287866"/>
    </source>
</evidence>
<evidence type="ECO:0000256" key="1">
    <source>
        <dbReference type="SAM" id="MobiDB-lite"/>
    </source>
</evidence>
<dbReference type="RefSeq" id="WP_165566957.1">
    <property type="nucleotide sequence ID" value="NZ_SAYU02000085.1"/>
</dbReference>
<dbReference type="Pfam" id="PF03703">
    <property type="entry name" value="bPH_2"/>
    <property type="match status" value="1"/>
</dbReference>
<sequence length="233" mass="25747">MRRVHAVANGTPETVEEDLAVMPRRVRRSLLNQLAEGERIIVRTRQSPQVLLQDAGWPLLALAVWVFLVAKVGVTPQLSDVVFVAFLVASARLVWKEAQRRYSWFVATNRRVLKHSGIIIHKVPMMLLRKVTDMTYSRSLLGQIGGYGTILFESAGQQQAIRELTFVPDPDAVAQALNAEIYGTRPRRSTTSRDRSWPRLPRRPRRGGAGPDTGSGGPEDPGGDGGPPRGRGP</sequence>
<gene>
    <name evidence="3" type="ORF">EPD83_018045</name>
</gene>
<dbReference type="AlphaFoldDB" id="A0A8T6RCP2"/>
<dbReference type="InterPro" id="IPR005182">
    <property type="entry name" value="YdbS-like_PH"/>
</dbReference>
<evidence type="ECO:0000259" key="2">
    <source>
        <dbReference type="Pfam" id="PF03703"/>
    </source>
</evidence>
<accession>A0A8T6RCP2</accession>
<dbReference type="PANTHER" id="PTHR37938:SF1">
    <property type="entry name" value="BLL0215 PROTEIN"/>
    <property type="match status" value="1"/>
</dbReference>
<evidence type="ECO:0000313" key="3">
    <source>
        <dbReference type="EMBL" id="NHA69941.1"/>
    </source>
</evidence>
<dbReference type="Proteomes" id="UP000287866">
    <property type="component" value="Unassembled WGS sequence"/>
</dbReference>
<feature type="domain" description="YdbS-like PH" evidence="2">
    <location>
        <begin position="102"/>
        <end position="174"/>
    </location>
</feature>
<comment type="caution">
    <text evidence="3">The sequence shown here is derived from an EMBL/GenBank/DDBJ whole genome shotgun (WGS) entry which is preliminary data.</text>
</comment>
<keyword evidence="4" id="KW-1185">Reference proteome</keyword>
<feature type="region of interest" description="Disordered" evidence="1">
    <location>
        <begin position="178"/>
        <end position="233"/>
    </location>
</feature>
<proteinExistence type="predicted"/>